<accession>A0A6H1ZN29</accession>
<evidence type="ECO:0000313" key="1">
    <source>
        <dbReference type="EMBL" id="QJA48610.1"/>
    </source>
</evidence>
<reference evidence="1" key="1">
    <citation type="submission" date="2020-03" db="EMBL/GenBank/DDBJ databases">
        <title>The deep terrestrial virosphere.</title>
        <authorList>
            <person name="Holmfeldt K."/>
            <person name="Nilsson E."/>
            <person name="Simone D."/>
            <person name="Lopez-Fernandez M."/>
            <person name="Wu X."/>
            <person name="de Brujin I."/>
            <person name="Lundin D."/>
            <person name="Andersson A."/>
            <person name="Bertilsson S."/>
            <person name="Dopson M."/>
        </authorList>
    </citation>
    <scope>NUCLEOTIDE SEQUENCE</scope>
    <source>
        <strain evidence="1">TM448A01052</strain>
    </source>
</reference>
<gene>
    <name evidence="1" type="ORF">TM448A01052_0011</name>
</gene>
<dbReference type="EMBL" id="MT144092">
    <property type="protein sequence ID" value="QJA48610.1"/>
    <property type="molecule type" value="Genomic_DNA"/>
</dbReference>
<name>A0A6H1ZN29_9ZZZZ</name>
<dbReference type="Pfam" id="PF25209">
    <property type="entry name" value="Phage_capsid_4"/>
    <property type="match status" value="1"/>
</dbReference>
<dbReference type="AlphaFoldDB" id="A0A6H1ZN29"/>
<proteinExistence type="predicted"/>
<sequence>MAETKVSDLASIIQVIVSDVQYTARNEPVMRQLVWVMDLPEHKGEPIDVPKLGKLTAQSLTEGIDLASPQTLTDTDISISPGEVGLQVILTDRMLSRAPAGFFNMVADECGRAYAEKLDTDLLSLLDGFSISTPGTGVVLQLPDLSNARAYVRGNPTEPGPEPLYCVLHPFQLNSIVNELVPVTAVAAMPPNISEEVLRDYFKGKTRLFGMPVFEDGNITVDGTDDAKGGVFSKKAIILIVTQEALPKTQRDESLRAEEVNLIGEYGYAEWQDSFGVEIYSQAKYTT</sequence>
<organism evidence="1">
    <name type="scientific">viral metagenome</name>
    <dbReference type="NCBI Taxonomy" id="1070528"/>
    <lineage>
        <taxon>unclassified sequences</taxon>
        <taxon>metagenomes</taxon>
        <taxon>organismal metagenomes</taxon>
    </lineage>
</organism>
<protein>
    <submittedName>
        <fullName evidence="1">Putative capsid protein</fullName>
    </submittedName>
</protein>